<dbReference type="InterPro" id="IPR020103">
    <property type="entry name" value="PsdUridine_synth_cat_dom_sf"/>
</dbReference>
<dbReference type="Gene3D" id="3.30.2350.10">
    <property type="entry name" value="Pseudouridine synthase"/>
    <property type="match status" value="1"/>
</dbReference>
<reference evidence="1" key="1">
    <citation type="submission" date="2018-06" db="EMBL/GenBank/DDBJ databases">
        <authorList>
            <person name="Zhirakovskaya E."/>
        </authorList>
    </citation>
    <scope>NUCLEOTIDE SEQUENCE</scope>
</reference>
<gene>
    <name evidence="1" type="ORF">MNBD_ACTINO01-905</name>
</gene>
<dbReference type="SUPFAM" id="SSF55120">
    <property type="entry name" value="Pseudouridine synthase"/>
    <property type="match status" value="1"/>
</dbReference>
<dbReference type="PANTHER" id="PTHR13767:SF2">
    <property type="entry name" value="PSEUDOURIDYLATE SYNTHASE TRUB1"/>
    <property type="match status" value="1"/>
</dbReference>
<dbReference type="GO" id="GO:0006400">
    <property type="term" value="P:tRNA modification"/>
    <property type="evidence" value="ECO:0007669"/>
    <property type="project" value="TreeGrafter"/>
</dbReference>
<accession>A0A3B0SHI4</accession>
<proteinExistence type="predicted"/>
<protein>
    <submittedName>
        <fullName evidence="1">tRNA pseudouridine(55) synthase</fullName>
        <ecNumber evidence="1">5.4.99.25</ecNumber>
    </submittedName>
</protein>
<feature type="non-terminal residue" evidence="1">
    <location>
        <position position="43"/>
    </location>
</feature>
<organism evidence="1">
    <name type="scientific">hydrothermal vent metagenome</name>
    <dbReference type="NCBI Taxonomy" id="652676"/>
    <lineage>
        <taxon>unclassified sequences</taxon>
        <taxon>metagenomes</taxon>
        <taxon>ecological metagenomes</taxon>
    </lineage>
</organism>
<dbReference type="EMBL" id="UOEI01000125">
    <property type="protein sequence ID" value="VAV94405.1"/>
    <property type="molecule type" value="Genomic_DNA"/>
</dbReference>
<dbReference type="EC" id="5.4.99.25" evidence="1"/>
<evidence type="ECO:0000313" key="1">
    <source>
        <dbReference type="EMBL" id="VAV94405.1"/>
    </source>
</evidence>
<dbReference type="GO" id="GO:1990481">
    <property type="term" value="P:mRNA pseudouridine synthesis"/>
    <property type="evidence" value="ECO:0007669"/>
    <property type="project" value="TreeGrafter"/>
</dbReference>
<dbReference type="PANTHER" id="PTHR13767">
    <property type="entry name" value="TRNA-PSEUDOURIDINE SYNTHASE"/>
    <property type="match status" value="1"/>
</dbReference>
<dbReference type="InterPro" id="IPR014780">
    <property type="entry name" value="tRNA_psdUridine_synth_TruB"/>
</dbReference>
<sequence>MTNPVGFLFVDKPKGWTSHDVVAKVRTQIGGKVGHAGTLDPMA</sequence>
<name>A0A3B0SHI4_9ZZZZ</name>
<dbReference type="AlphaFoldDB" id="A0A3B0SHI4"/>
<dbReference type="GO" id="GO:0160148">
    <property type="term" value="F:tRNA pseudouridine(55) synthase activity"/>
    <property type="evidence" value="ECO:0007669"/>
    <property type="project" value="UniProtKB-EC"/>
</dbReference>
<keyword evidence="1" id="KW-0413">Isomerase</keyword>
<dbReference type="GO" id="GO:0003723">
    <property type="term" value="F:RNA binding"/>
    <property type="evidence" value="ECO:0007669"/>
    <property type="project" value="InterPro"/>
</dbReference>